<dbReference type="Proteomes" id="UP001212841">
    <property type="component" value="Unassembled WGS sequence"/>
</dbReference>
<dbReference type="SMART" id="SM00315">
    <property type="entry name" value="RGS"/>
    <property type="match status" value="1"/>
</dbReference>
<dbReference type="Pfam" id="PF13426">
    <property type="entry name" value="PAS_9"/>
    <property type="match status" value="1"/>
</dbReference>
<feature type="compositionally biased region" description="Low complexity" evidence="4">
    <location>
        <begin position="31"/>
        <end position="42"/>
    </location>
</feature>
<protein>
    <recommendedName>
        <fullName evidence="5">RGS domain-containing protein</fullName>
    </recommendedName>
</protein>
<evidence type="ECO:0000256" key="1">
    <source>
        <dbReference type="ARBA" id="ARBA00022630"/>
    </source>
</evidence>
<dbReference type="PRINTS" id="PR01301">
    <property type="entry name" value="RGSPROTEIN"/>
</dbReference>
<gene>
    <name evidence="6" type="ORF">HK097_002657</name>
</gene>
<dbReference type="InterPro" id="IPR036305">
    <property type="entry name" value="RGS_sf"/>
</dbReference>
<feature type="compositionally biased region" description="Low complexity" evidence="4">
    <location>
        <begin position="454"/>
        <end position="463"/>
    </location>
</feature>
<dbReference type="InterPro" id="IPR044926">
    <property type="entry name" value="RGS_subdomain_2"/>
</dbReference>
<dbReference type="PANTHER" id="PTHR47429">
    <property type="entry name" value="PROTEIN TWIN LOV 1"/>
    <property type="match status" value="1"/>
</dbReference>
<evidence type="ECO:0000256" key="4">
    <source>
        <dbReference type="SAM" id="MobiDB-lite"/>
    </source>
</evidence>
<keyword evidence="3" id="KW-0157">Chromophore</keyword>
<dbReference type="SUPFAM" id="SSF48097">
    <property type="entry name" value="Regulator of G-protein signaling, RGS"/>
    <property type="match status" value="1"/>
</dbReference>
<keyword evidence="7" id="KW-1185">Reference proteome</keyword>
<dbReference type="CDD" id="cd07440">
    <property type="entry name" value="RGS"/>
    <property type="match status" value="1"/>
</dbReference>
<evidence type="ECO:0000313" key="7">
    <source>
        <dbReference type="Proteomes" id="UP001212841"/>
    </source>
</evidence>
<evidence type="ECO:0000313" key="6">
    <source>
        <dbReference type="EMBL" id="KAJ3040074.1"/>
    </source>
</evidence>
<dbReference type="GO" id="GO:0005634">
    <property type="term" value="C:nucleus"/>
    <property type="evidence" value="ECO:0007669"/>
    <property type="project" value="TreeGrafter"/>
</dbReference>
<comment type="caution">
    <text evidence="6">The sequence shown here is derived from an EMBL/GenBank/DDBJ whole genome shotgun (WGS) entry which is preliminary data.</text>
</comment>
<dbReference type="PANTHER" id="PTHR47429:SF2">
    <property type="entry name" value="PROTEIN TWIN LOV 1"/>
    <property type="match status" value="1"/>
</dbReference>
<feature type="region of interest" description="Disordered" evidence="4">
    <location>
        <begin position="1"/>
        <end position="78"/>
    </location>
</feature>
<evidence type="ECO:0000259" key="5">
    <source>
        <dbReference type="PROSITE" id="PS50132"/>
    </source>
</evidence>
<feature type="region of interest" description="Disordered" evidence="4">
    <location>
        <begin position="423"/>
        <end position="519"/>
    </location>
</feature>
<organism evidence="6 7">
    <name type="scientific">Rhizophlyctis rosea</name>
    <dbReference type="NCBI Taxonomy" id="64517"/>
    <lineage>
        <taxon>Eukaryota</taxon>
        <taxon>Fungi</taxon>
        <taxon>Fungi incertae sedis</taxon>
        <taxon>Chytridiomycota</taxon>
        <taxon>Chytridiomycota incertae sedis</taxon>
        <taxon>Chytridiomycetes</taxon>
        <taxon>Rhizophlyctidales</taxon>
        <taxon>Rhizophlyctidaceae</taxon>
        <taxon>Rhizophlyctis</taxon>
    </lineage>
</organism>
<proteinExistence type="predicted"/>
<dbReference type="EMBL" id="JADGJD010001586">
    <property type="protein sequence ID" value="KAJ3040074.1"/>
    <property type="molecule type" value="Genomic_DNA"/>
</dbReference>
<dbReference type="InterPro" id="IPR035965">
    <property type="entry name" value="PAS-like_dom_sf"/>
</dbReference>
<dbReference type="Pfam" id="PF00615">
    <property type="entry name" value="RGS"/>
    <property type="match status" value="1"/>
</dbReference>
<keyword evidence="1" id="KW-0285">Flavoprotein</keyword>
<dbReference type="PROSITE" id="PS50132">
    <property type="entry name" value="RGS"/>
    <property type="match status" value="1"/>
</dbReference>
<dbReference type="Gene3D" id="1.10.167.10">
    <property type="entry name" value="Regulator of G-protein Signalling 4, domain 2"/>
    <property type="match status" value="1"/>
</dbReference>
<dbReference type="InterPro" id="IPR016137">
    <property type="entry name" value="RGS"/>
</dbReference>
<sequence>MHSSARHPFTTPSFWSATFQTPPNTEDPHSKSQSSNATSASTIPSVHISGSSGSNTHLAGNTPSSNSSGNDVSLGNSRATNKSAVGEMVLSDENARVDVTSIDTFYATIHNPVSAKLFRKFLEREFADENVEILYKIERFNALQVEMEELAQSITEEFIRPGAPNEVNIPSNERDLVLKGMPNYVTAVMGPVFHGVQQHIEQLLFTDLFPRFIRQQIAQQAREWVIQTRRTRAMGLGDCFCLTDPTKKDNPIIYVSDAFPAVTGYSRDDIVNHNCRFLQGEFTNRAVVGRLRDSIKAGRQCIELLLNYKKDGTPFWNLLVIGAYIYEDCCSSEPRLLAMSEILIRPPQTSAPLRDHTGAVRYFLGGQIDVTANYLVTIGIPESLSIHSTSSDTETSTISPTSSTASRASLNFSKFFRGRKLSKPLEGHRGRASSALTPTFGDGGDHSRSRSRSRSVSISRSPSGVAPPTLEHNKSGTVESTVVGDSLSVMSGKKSSKKLVGGREKERSGSRPPPGVEATLFDDHKNLKEQMDALEKALSRFLLIDPKTHVITFSSPEADLLLFPPDHPPYSPTQSAVQSSLFTTVLGPQTPKQIKSDVKKSLKEGKAVSVEVTPGVFSDSEPEGDNVMVHFTPMKGAKGEVGMWVAVLAFSDGNHRRESVLSLGRGRGRSASVGPSA</sequence>
<evidence type="ECO:0000256" key="2">
    <source>
        <dbReference type="ARBA" id="ARBA00022643"/>
    </source>
</evidence>
<dbReference type="SUPFAM" id="SSF55785">
    <property type="entry name" value="PYP-like sensor domain (PAS domain)"/>
    <property type="match status" value="1"/>
</dbReference>
<evidence type="ECO:0000256" key="3">
    <source>
        <dbReference type="ARBA" id="ARBA00022991"/>
    </source>
</evidence>
<feature type="non-terminal residue" evidence="6">
    <location>
        <position position="1"/>
    </location>
</feature>
<feature type="compositionally biased region" description="Polar residues" evidence="4">
    <location>
        <begin position="10"/>
        <end position="24"/>
    </location>
</feature>
<dbReference type="CDD" id="cd00130">
    <property type="entry name" value="PAS"/>
    <property type="match status" value="1"/>
</dbReference>
<feature type="compositionally biased region" description="Polar residues" evidence="4">
    <location>
        <begin position="48"/>
        <end position="78"/>
    </location>
</feature>
<feature type="domain" description="RGS" evidence="5">
    <location>
        <begin position="104"/>
        <end position="214"/>
    </location>
</feature>
<dbReference type="Gene3D" id="3.30.450.20">
    <property type="entry name" value="PAS domain"/>
    <property type="match status" value="1"/>
</dbReference>
<name>A0AAD5S544_9FUNG</name>
<dbReference type="InterPro" id="IPR000014">
    <property type="entry name" value="PAS"/>
</dbReference>
<keyword evidence="2" id="KW-0288">FMN</keyword>
<reference evidence="6" key="1">
    <citation type="submission" date="2020-05" db="EMBL/GenBank/DDBJ databases">
        <title>Phylogenomic resolution of chytrid fungi.</title>
        <authorList>
            <person name="Stajich J.E."/>
            <person name="Amses K."/>
            <person name="Simmons R."/>
            <person name="Seto K."/>
            <person name="Myers J."/>
            <person name="Bonds A."/>
            <person name="Quandt C.A."/>
            <person name="Barry K."/>
            <person name="Liu P."/>
            <person name="Grigoriev I."/>
            <person name="Longcore J.E."/>
            <person name="James T.Y."/>
        </authorList>
    </citation>
    <scope>NUCLEOTIDE SEQUENCE</scope>
    <source>
        <strain evidence="6">JEL0318</strain>
    </source>
</reference>
<dbReference type="AlphaFoldDB" id="A0AAD5S544"/>
<accession>A0AAD5S544</accession>